<dbReference type="InterPro" id="IPR035979">
    <property type="entry name" value="RBD_domain_sf"/>
</dbReference>
<evidence type="ECO:0008006" key="4">
    <source>
        <dbReference type="Google" id="ProtNLM"/>
    </source>
</evidence>
<feature type="region of interest" description="Disordered" evidence="1">
    <location>
        <begin position="552"/>
        <end position="631"/>
    </location>
</feature>
<evidence type="ECO:0000313" key="3">
    <source>
        <dbReference type="Proteomes" id="UP001234178"/>
    </source>
</evidence>
<organism evidence="2 3">
    <name type="scientific">Daphnia magna</name>
    <dbReference type="NCBI Taxonomy" id="35525"/>
    <lineage>
        <taxon>Eukaryota</taxon>
        <taxon>Metazoa</taxon>
        <taxon>Ecdysozoa</taxon>
        <taxon>Arthropoda</taxon>
        <taxon>Crustacea</taxon>
        <taxon>Branchiopoda</taxon>
        <taxon>Diplostraca</taxon>
        <taxon>Cladocera</taxon>
        <taxon>Anomopoda</taxon>
        <taxon>Daphniidae</taxon>
        <taxon>Daphnia</taxon>
    </lineage>
</organism>
<evidence type="ECO:0000313" key="2">
    <source>
        <dbReference type="EMBL" id="KAK4037177.1"/>
    </source>
</evidence>
<feature type="region of interest" description="Disordered" evidence="1">
    <location>
        <begin position="29"/>
        <end position="51"/>
    </location>
</feature>
<dbReference type="EMBL" id="JAOYFB010000040">
    <property type="protein sequence ID" value="KAK4037177.1"/>
    <property type="molecule type" value="Genomic_DNA"/>
</dbReference>
<feature type="region of interest" description="Disordered" evidence="1">
    <location>
        <begin position="448"/>
        <end position="474"/>
    </location>
</feature>
<feature type="region of interest" description="Disordered" evidence="1">
    <location>
        <begin position="91"/>
        <end position="111"/>
    </location>
</feature>
<dbReference type="Proteomes" id="UP001234178">
    <property type="component" value="Unassembled WGS sequence"/>
</dbReference>
<accession>A0ABR0B669</accession>
<sequence length="800" mass="89248">MEDQLEEKDVLEMGTWNTEYDIAEEEEERLLEEDEITERKPGFPYESEPNFSDTEFETHELEEDILDLGLNEDIIEYEEVTASGQEANKELKTNTPQPHQGQQTSSTSQTAIVGSITTNQSYQKRCIVKSGQPTSSYKNLNFKRQPNFPIPVQMRSVPPTRMGSPGFYNQRPLFDGPNRPLIGRAPSVMDYHGPRGGFPRHSMPINCEPLFVQDFHHGFPPQRFQRYPIKDHHLVNHHPFMEYDRNNGVNRLFINPHYQGSATIQNGCTSRVTPLPEPRLNFSHSDNAPPRIAFQARHQRPPPGPSLPNTSRPPSFAPMRFMQPPQSNIPPPRLNGPIDQMSPPRFKPAQPQNLMDMILPAPFGDGPLRASYHPEHQRTQRFRFNSFDPPPHSYDPTQTVRFLTPLSAASKRPAATEVPVSAPVKQLRLGPTGNIQVVRTFATRSVPLNSPSPSTVTSALPSASTTLTRIPPPNMRAPHLPTPIRKPPPPVINSPRPIPVIPTTGSTPSTLQASVLPTPVVSESPPSSVSTNIVNTTEDVSPEMKDYLEKMEEQRKKREEVLKMKEERRRQKLASMAGKDDISPVTTPTQPAKNLPANPSSTVSPTTKVPDTNRQLNTNINPSPFSRLDGVPLNPQTADQTIKENSVSPTLRKTVLVKPTPTVQTSVRAIPQAAVGVNRRYKIIIVKNKSGKILEKRRVPIDEPPSGSNHESPFGQVIPTAPPSLLPQNLTRISETVTIENLNTNATEEYVWKLCQTFGTVQEVYPKLQEGKAIVRFSSSTGAKNFLTNHNTPGICVRFL</sequence>
<evidence type="ECO:0000256" key="1">
    <source>
        <dbReference type="SAM" id="MobiDB-lite"/>
    </source>
</evidence>
<dbReference type="SUPFAM" id="SSF54928">
    <property type="entry name" value="RNA-binding domain, RBD"/>
    <property type="match status" value="1"/>
</dbReference>
<feature type="compositionally biased region" description="Polar residues" evidence="1">
    <location>
        <begin position="584"/>
        <end position="624"/>
    </location>
</feature>
<dbReference type="InterPro" id="IPR012677">
    <property type="entry name" value="Nucleotide-bd_a/b_plait_sf"/>
</dbReference>
<dbReference type="Gene3D" id="3.30.70.330">
    <property type="match status" value="1"/>
</dbReference>
<protein>
    <recommendedName>
        <fullName evidence="4">RRM domain-containing protein</fullName>
    </recommendedName>
</protein>
<gene>
    <name evidence="2" type="ORF">OUZ56_029217</name>
</gene>
<feature type="compositionally biased region" description="Basic and acidic residues" evidence="1">
    <location>
        <begin position="552"/>
        <end position="569"/>
    </location>
</feature>
<reference evidence="2 3" key="1">
    <citation type="journal article" date="2023" name="Nucleic Acids Res.">
        <title>The hologenome of Daphnia magna reveals possible DNA methylation and microbiome-mediated evolution of the host genome.</title>
        <authorList>
            <person name="Chaturvedi A."/>
            <person name="Li X."/>
            <person name="Dhandapani V."/>
            <person name="Marshall H."/>
            <person name="Kissane S."/>
            <person name="Cuenca-Cambronero M."/>
            <person name="Asole G."/>
            <person name="Calvet F."/>
            <person name="Ruiz-Romero M."/>
            <person name="Marangio P."/>
            <person name="Guigo R."/>
            <person name="Rago D."/>
            <person name="Mirbahai L."/>
            <person name="Eastwood N."/>
            <person name="Colbourne J.K."/>
            <person name="Zhou J."/>
            <person name="Mallon E."/>
            <person name="Orsini L."/>
        </authorList>
    </citation>
    <scope>NUCLEOTIDE SEQUENCE [LARGE SCALE GENOMIC DNA]</scope>
    <source>
        <strain evidence="2">LRV0_1</strain>
    </source>
</reference>
<feature type="compositionally biased region" description="Low complexity" evidence="1">
    <location>
        <begin position="451"/>
        <end position="468"/>
    </location>
</feature>
<feature type="region of interest" description="Disordered" evidence="1">
    <location>
        <begin position="295"/>
        <end position="316"/>
    </location>
</feature>
<comment type="caution">
    <text evidence="2">The sequence shown here is derived from an EMBL/GenBank/DDBJ whole genome shotgun (WGS) entry which is preliminary data.</text>
</comment>
<name>A0ABR0B669_9CRUS</name>
<keyword evidence="3" id="KW-1185">Reference proteome</keyword>
<proteinExistence type="predicted"/>